<dbReference type="InterPro" id="IPR022634">
    <property type="entry name" value="DNA_polIII_beta_N"/>
</dbReference>
<evidence type="ECO:0000256" key="10">
    <source>
        <dbReference type="ARBA" id="ARBA00030988"/>
    </source>
</evidence>
<evidence type="ECO:0000256" key="5">
    <source>
        <dbReference type="ARBA" id="ARBA00022679"/>
    </source>
</evidence>
<dbReference type="InterPro" id="IPR022637">
    <property type="entry name" value="DNA_polIII_beta_cen"/>
</dbReference>
<dbReference type="GO" id="GO:0008408">
    <property type="term" value="F:3'-5' exonuclease activity"/>
    <property type="evidence" value="ECO:0007669"/>
    <property type="project" value="InterPro"/>
</dbReference>
<comment type="similarity">
    <text evidence="2">Belongs to the beta sliding clamp family.</text>
</comment>
<proteinExistence type="inferred from homology"/>
<dbReference type="GO" id="GO:0003887">
    <property type="term" value="F:DNA-directed DNA polymerase activity"/>
    <property type="evidence" value="ECO:0007669"/>
    <property type="project" value="UniProtKB-KW"/>
</dbReference>
<evidence type="ECO:0000259" key="12">
    <source>
        <dbReference type="Pfam" id="PF00712"/>
    </source>
</evidence>
<dbReference type="GO" id="GO:0006271">
    <property type="term" value="P:DNA strand elongation involved in DNA replication"/>
    <property type="evidence" value="ECO:0007669"/>
    <property type="project" value="TreeGrafter"/>
</dbReference>
<accession>A0A1V1P8P3</accession>
<dbReference type="EMBL" id="ATBP01000313">
    <property type="protein sequence ID" value="ETR71154.1"/>
    <property type="molecule type" value="Genomic_DNA"/>
</dbReference>
<dbReference type="GO" id="GO:0005737">
    <property type="term" value="C:cytoplasm"/>
    <property type="evidence" value="ECO:0007669"/>
    <property type="project" value="UniProtKB-SubCell"/>
</dbReference>
<dbReference type="Proteomes" id="UP000189670">
    <property type="component" value="Unassembled WGS sequence"/>
</dbReference>
<dbReference type="InterPro" id="IPR046938">
    <property type="entry name" value="DNA_clamp_sf"/>
</dbReference>
<dbReference type="CDD" id="cd00140">
    <property type="entry name" value="beta_clamp"/>
    <property type="match status" value="1"/>
</dbReference>
<evidence type="ECO:0000256" key="2">
    <source>
        <dbReference type="ARBA" id="ARBA00010752"/>
    </source>
</evidence>
<sequence length="281" mass="31688">MKFVIEKTVFVKGVSKIQGITNRKTDFPITASVLIRTMGMNISVYATDLETGFEGFYSADIAEEGQAAVVSKKLFEIIKDFPSDYIKLETVEGKMLKISASDNVTKAEYHILCADPDEFTILTAIEDLPFYELDAQTLKDMIEKTLITGIPDDDRAHLCGLYLELPEGDKNIIRMLSTDGNRLIKIDRTYEVKLDIPMKEGVILSKKGMSDVLKLLEAGGQVEIGFRENNFIAKKDEETIVTRLLEGDFPDYKEVIPKPVDTRLKITKKAFLSLMKRMLIL</sequence>
<dbReference type="PANTHER" id="PTHR30478">
    <property type="entry name" value="DNA POLYMERASE III SUBUNIT BETA"/>
    <property type="match status" value="1"/>
</dbReference>
<name>A0A1V1P8P3_9BACT</name>
<dbReference type="GO" id="GO:0003677">
    <property type="term" value="F:DNA binding"/>
    <property type="evidence" value="ECO:0007669"/>
    <property type="project" value="UniProtKB-KW"/>
</dbReference>
<keyword evidence="9" id="KW-0238">DNA-binding</keyword>
<gene>
    <name evidence="14" type="ORF">OMM_08306</name>
</gene>
<dbReference type="Pfam" id="PF02767">
    <property type="entry name" value="DNA_pol3_beta_2"/>
    <property type="match status" value="1"/>
</dbReference>
<evidence type="ECO:0000256" key="1">
    <source>
        <dbReference type="ARBA" id="ARBA00004496"/>
    </source>
</evidence>
<keyword evidence="4" id="KW-0963">Cytoplasm</keyword>
<evidence type="ECO:0000256" key="11">
    <source>
        <dbReference type="ARBA" id="ARBA00033276"/>
    </source>
</evidence>
<dbReference type="NCBIfam" id="TIGR00663">
    <property type="entry name" value="dnan"/>
    <property type="match status" value="1"/>
</dbReference>
<evidence type="ECO:0000256" key="7">
    <source>
        <dbReference type="ARBA" id="ARBA00022705"/>
    </source>
</evidence>
<dbReference type="Pfam" id="PF00712">
    <property type="entry name" value="DNA_pol3_beta"/>
    <property type="match status" value="1"/>
</dbReference>
<feature type="domain" description="DNA polymerase III beta sliding clamp central" evidence="13">
    <location>
        <begin position="133"/>
        <end position="251"/>
    </location>
</feature>
<dbReference type="SMART" id="SM00480">
    <property type="entry name" value="POL3Bc"/>
    <property type="match status" value="1"/>
</dbReference>
<evidence type="ECO:0000256" key="3">
    <source>
        <dbReference type="ARBA" id="ARBA00021035"/>
    </source>
</evidence>
<dbReference type="SUPFAM" id="SSF55979">
    <property type="entry name" value="DNA clamp"/>
    <property type="match status" value="2"/>
</dbReference>
<evidence type="ECO:0000313" key="15">
    <source>
        <dbReference type="Proteomes" id="UP000189670"/>
    </source>
</evidence>
<keyword evidence="8" id="KW-0239">DNA-directed DNA polymerase</keyword>
<dbReference type="Gene3D" id="3.70.10.10">
    <property type="match status" value="1"/>
</dbReference>
<evidence type="ECO:0000259" key="13">
    <source>
        <dbReference type="Pfam" id="PF02767"/>
    </source>
</evidence>
<feature type="domain" description="DNA polymerase III beta sliding clamp N-terminal" evidence="12">
    <location>
        <begin position="1"/>
        <end position="119"/>
    </location>
</feature>
<organism evidence="14 15">
    <name type="scientific">Candidatus Magnetoglobus multicellularis str. Araruama</name>
    <dbReference type="NCBI Taxonomy" id="890399"/>
    <lineage>
        <taxon>Bacteria</taxon>
        <taxon>Pseudomonadati</taxon>
        <taxon>Thermodesulfobacteriota</taxon>
        <taxon>Desulfobacteria</taxon>
        <taxon>Desulfobacterales</taxon>
        <taxon>Desulfobacteraceae</taxon>
        <taxon>Candidatus Magnetoglobus</taxon>
    </lineage>
</organism>
<keyword evidence="7" id="KW-0235">DNA replication</keyword>
<dbReference type="Gene3D" id="3.10.150.10">
    <property type="entry name" value="DNA Polymerase III, subunit A, domain 2"/>
    <property type="match status" value="1"/>
</dbReference>
<evidence type="ECO:0000313" key="14">
    <source>
        <dbReference type="EMBL" id="ETR71154.1"/>
    </source>
</evidence>
<evidence type="ECO:0000256" key="9">
    <source>
        <dbReference type="ARBA" id="ARBA00023125"/>
    </source>
</evidence>
<feature type="non-terminal residue" evidence="14">
    <location>
        <position position="281"/>
    </location>
</feature>
<dbReference type="AlphaFoldDB" id="A0A1V1P8P3"/>
<keyword evidence="5" id="KW-0808">Transferase</keyword>
<evidence type="ECO:0000256" key="4">
    <source>
        <dbReference type="ARBA" id="ARBA00022490"/>
    </source>
</evidence>
<dbReference type="InterPro" id="IPR001001">
    <property type="entry name" value="DNA_polIII_beta"/>
</dbReference>
<reference evidence="15" key="1">
    <citation type="submission" date="2012-11" db="EMBL/GenBank/DDBJ databases">
        <authorList>
            <person name="Lucero-Rivera Y.E."/>
            <person name="Tovar-Ramirez D."/>
        </authorList>
    </citation>
    <scope>NUCLEOTIDE SEQUENCE [LARGE SCALE GENOMIC DNA]</scope>
    <source>
        <strain evidence="15">Araruama</strain>
    </source>
</reference>
<comment type="caution">
    <text evidence="14">The sequence shown here is derived from an EMBL/GenBank/DDBJ whole genome shotgun (WGS) entry which is preliminary data.</text>
</comment>
<keyword evidence="6" id="KW-0548">Nucleotidyltransferase</keyword>
<dbReference type="GO" id="GO:0009360">
    <property type="term" value="C:DNA polymerase III complex"/>
    <property type="evidence" value="ECO:0007669"/>
    <property type="project" value="InterPro"/>
</dbReference>
<comment type="subcellular location">
    <subcellularLocation>
        <location evidence="1">Cytoplasm</location>
    </subcellularLocation>
</comment>
<evidence type="ECO:0000256" key="6">
    <source>
        <dbReference type="ARBA" id="ARBA00022695"/>
    </source>
</evidence>
<evidence type="ECO:0000256" key="8">
    <source>
        <dbReference type="ARBA" id="ARBA00022932"/>
    </source>
</evidence>
<dbReference type="PANTHER" id="PTHR30478:SF0">
    <property type="entry name" value="BETA SLIDING CLAMP"/>
    <property type="match status" value="1"/>
</dbReference>
<protein>
    <recommendedName>
        <fullName evidence="3">Beta sliding clamp</fullName>
    </recommendedName>
    <alternativeName>
        <fullName evidence="11">Beta-clamp processivity factor</fullName>
    </alternativeName>
    <alternativeName>
        <fullName evidence="10">DNA polymerase III beta sliding clamp subunit</fullName>
    </alternativeName>
</protein>